<dbReference type="Proteomes" id="UP000655366">
    <property type="component" value="Unassembled WGS sequence"/>
</dbReference>
<accession>A0A931CPV5</accession>
<comment type="caution">
    <text evidence="2">The sequence shown here is derived from an EMBL/GenBank/DDBJ whole genome shotgun (WGS) entry which is preliminary data.</text>
</comment>
<dbReference type="AlphaFoldDB" id="A0A931CPV5"/>
<dbReference type="EMBL" id="JADNYM010000005">
    <property type="protein sequence ID" value="MBG0738804.1"/>
    <property type="molecule type" value="Genomic_DNA"/>
</dbReference>
<sequence length="67" mass="7270">MKNHTEALEPALDIRDGSAVTFKDRYFGKLAPYLGQSTLLRVGVAVMVLLNVTALTFSIIKVCSGMP</sequence>
<keyword evidence="1" id="KW-0812">Transmembrane</keyword>
<protein>
    <submittedName>
        <fullName evidence="2">Uncharacterized protein</fullName>
    </submittedName>
</protein>
<keyword evidence="1" id="KW-0472">Membrane</keyword>
<keyword evidence="1" id="KW-1133">Transmembrane helix</keyword>
<dbReference type="RefSeq" id="WP_196395740.1">
    <property type="nucleotide sequence ID" value="NZ_JADNYM010000005.1"/>
</dbReference>
<gene>
    <name evidence="2" type="ORF">IV500_05140</name>
</gene>
<organism evidence="2 3">
    <name type="scientific">Arthrobacter terrae</name>
    <dbReference type="NCBI Taxonomy" id="2935737"/>
    <lineage>
        <taxon>Bacteria</taxon>
        <taxon>Bacillati</taxon>
        <taxon>Actinomycetota</taxon>
        <taxon>Actinomycetes</taxon>
        <taxon>Micrococcales</taxon>
        <taxon>Micrococcaceae</taxon>
        <taxon>Arthrobacter</taxon>
    </lineage>
</organism>
<evidence type="ECO:0000313" key="2">
    <source>
        <dbReference type="EMBL" id="MBG0738804.1"/>
    </source>
</evidence>
<evidence type="ECO:0000256" key="1">
    <source>
        <dbReference type="SAM" id="Phobius"/>
    </source>
</evidence>
<feature type="transmembrane region" description="Helical" evidence="1">
    <location>
        <begin position="39"/>
        <end position="60"/>
    </location>
</feature>
<reference evidence="2 3" key="1">
    <citation type="submission" date="2020-11" db="EMBL/GenBank/DDBJ databases">
        <title>Arthrobacter antarcticus sp. nov., isolated from Antarctic Soil.</title>
        <authorList>
            <person name="Li J."/>
        </authorList>
    </citation>
    <scope>NUCLEOTIDE SEQUENCE [LARGE SCALE GENOMIC DNA]</scope>
    <source>
        <strain evidence="2 3">Z1-20</strain>
    </source>
</reference>
<keyword evidence="3" id="KW-1185">Reference proteome</keyword>
<name>A0A931CPV5_9MICC</name>
<evidence type="ECO:0000313" key="3">
    <source>
        <dbReference type="Proteomes" id="UP000655366"/>
    </source>
</evidence>
<proteinExistence type="predicted"/>